<dbReference type="OrthoDB" id="9872404at2"/>
<dbReference type="EMBL" id="WMEQ01000019">
    <property type="protein sequence ID" value="MYL35579.1"/>
    <property type="molecule type" value="Genomic_DNA"/>
</dbReference>
<proteinExistence type="predicted"/>
<sequence length="74" mass="8524">MKKIKINRESHNKLAGAFNANMKISKAFNEQDKEDGVTEGELLSSYYMKEDIDDVNYSTERNGKSVNDQVRNHE</sequence>
<organism evidence="2 3">
    <name type="scientific">Pontibacillus yanchengensis</name>
    <dbReference type="NCBI Taxonomy" id="462910"/>
    <lineage>
        <taxon>Bacteria</taxon>
        <taxon>Bacillati</taxon>
        <taxon>Bacillota</taxon>
        <taxon>Bacilli</taxon>
        <taxon>Bacillales</taxon>
        <taxon>Bacillaceae</taxon>
        <taxon>Pontibacillus</taxon>
    </lineage>
</organism>
<evidence type="ECO:0000256" key="1">
    <source>
        <dbReference type="SAM" id="MobiDB-lite"/>
    </source>
</evidence>
<evidence type="ECO:0000313" key="2">
    <source>
        <dbReference type="EMBL" id="MYL35579.1"/>
    </source>
</evidence>
<evidence type="ECO:0000313" key="3">
    <source>
        <dbReference type="Proteomes" id="UP000468638"/>
    </source>
</evidence>
<accession>A0A6I5A5K3</accession>
<reference evidence="2 3" key="1">
    <citation type="submission" date="2019-11" db="EMBL/GenBank/DDBJ databases">
        <title>Genome sequences of 17 halophilic strains isolated from different environments.</title>
        <authorList>
            <person name="Furrow R.E."/>
        </authorList>
    </citation>
    <scope>NUCLEOTIDE SEQUENCE [LARGE SCALE GENOMIC DNA]</scope>
    <source>
        <strain evidence="2 3">22514_16_FS</strain>
    </source>
</reference>
<feature type="compositionally biased region" description="Polar residues" evidence="1">
    <location>
        <begin position="56"/>
        <end position="74"/>
    </location>
</feature>
<comment type="caution">
    <text evidence="2">The sequence shown here is derived from an EMBL/GenBank/DDBJ whole genome shotgun (WGS) entry which is preliminary data.</text>
</comment>
<dbReference type="AlphaFoldDB" id="A0A6I5A5K3"/>
<name>A0A6I5A5K3_9BACI</name>
<dbReference type="Proteomes" id="UP000468638">
    <property type="component" value="Unassembled WGS sequence"/>
</dbReference>
<feature type="region of interest" description="Disordered" evidence="1">
    <location>
        <begin position="54"/>
        <end position="74"/>
    </location>
</feature>
<dbReference type="RefSeq" id="WP_160848432.1">
    <property type="nucleotide sequence ID" value="NZ_WMEQ01000019.1"/>
</dbReference>
<protein>
    <submittedName>
        <fullName evidence="2">Uncharacterized protein</fullName>
    </submittedName>
</protein>
<gene>
    <name evidence="2" type="ORF">GLW05_18540</name>
</gene>